<evidence type="ECO:0000313" key="3">
    <source>
        <dbReference type="EMBL" id="ADP84745.1"/>
    </source>
</evidence>
<feature type="compositionally biased region" description="Low complexity" evidence="1">
    <location>
        <begin position="33"/>
        <end position="48"/>
    </location>
</feature>
<feature type="compositionally biased region" description="Low complexity" evidence="1">
    <location>
        <begin position="237"/>
        <end position="249"/>
    </location>
</feature>
<feature type="region of interest" description="Disordered" evidence="1">
    <location>
        <begin position="1"/>
        <end position="126"/>
    </location>
</feature>
<gene>
    <name evidence="3" type="ordered locus">FraEuI1c_6776</name>
</gene>
<evidence type="ECO:0000313" key="4">
    <source>
        <dbReference type="Proteomes" id="UP000002484"/>
    </source>
</evidence>
<organism evidence="3 4">
    <name type="scientific">Pseudofrankia inefficax (strain DSM 45817 / CECT 9037 / DDB 130130 / EuI1c)</name>
    <name type="common">Frankia inefficax</name>
    <dbReference type="NCBI Taxonomy" id="298654"/>
    <lineage>
        <taxon>Bacteria</taxon>
        <taxon>Bacillati</taxon>
        <taxon>Actinomycetota</taxon>
        <taxon>Actinomycetes</taxon>
        <taxon>Frankiales</taxon>
        <taxon>Frankiaceae</taxon>
        <taxon>Pseudofrankia</taxon>
    </lineage>
</organism>
<accession>E3JCF6</accession>
<keyword evidence="4" id="KW-1185">Reference proteome</keyword>
<evidence type="ECO:0000256" key="1">
    <source>
        <dbReference type="SAM" id="MobiDB-lite"/>
    </source>
</evidence>
<feature type="region of interest" description="Disordered" evidence="1">
    <location>
        <begin position="199"/>
        <end position="274"/>
    </location>
</feature>
<feature type="compositionally biased region" description="Basic and acidic residues" evidence="1">
    <location>
        <begin position="1"/>
        <end position="13"/>
    </location>
</feature>
<dbReference type="Proteomes" id="UP000002484">
    <property type="component" value="Chromosome"/>
</dbReference>
<keyword evidence="2" id="KW-1133">Transmembrane helix</keyword>
<dbReference type="InParanoid" id="E3JCF6"/>
<feature type="compositionally biased region" description="Low complexity" evidence="1">
    <location>
        <begin position="106"/>
        <end position="119"/>
    </location>
</feature>
<dbReference type="AlphaFoldDB" id="E3JCF6"/>
<keyword evidence="2" id="KW-0812">Transmembrane</keyword>
<feature type="compositionally biased region" description="Basic and acidic residues" evidence="1">
    <location>
        <begin position="73"/>
        <end position="85"/>
    </location>
</feature>
<dbReference type="EMBL" id="CP002299">
    <property type="protein sequence ID" value="ADP84745.1"/>
    <property type="molecule type" value="Genomic_DNA"/>
</dbReference>
<dbReference type="HOGENOM" id="CLU_1014725_0_0_11"/>
<feature type="compositionally biased region" description="Gly residues" evidence="1">
    <location>
        <begin position="261"/>
        <end position="274"/>
    </location>
</feature>
<sequence>MERRDSGAGDRRLVRGLLPTRQPSSPEAPATNGSVTSGPTTSGSATDGPVTDGPVTDGPATNGPAPSSQPRRQRPDDRRSDDRRSGSRRAGAATGVQPGPVPPRSGRPAGRPGRPAGRANSTDAGRLPQVSNLLGLITLCLVLATVILGLSWLVGGLDVMAVGAVLAVWALCVAARVILGRPGTDWTVPTFDQVVAAGLDGPEARRSPAGQRRPRGWWPRSAEPAVGRPEPAVPSGRSAAAAAAMARSAGTESHDGPVVGPTGGSGPDQGGHGR</sequence>
<evidence type="ECO:0000256" key="2">
    <source>
        <dbReference type="SAM" id="Phobius"/>
    </source>
</evidence>
<feature type="transmembrane region" description="Helical" evidence="2">
    <location>
        <begin position="133"/>
        <end position="153"/>
    </location>
</feature>
<reference evidence="3 4" key="1">
    <citation type="submission" date="2010-10" db="EMBL/GenBank/DDBJ databases">
        <title>Complete sequence of Frankia sp. EuI1c.</title>
        <authorList>
            <consortium name="US DOE Joint Genome Institute"/>
            <person name="Lucas S."/>
            <person name="Copeland A."/>
            <person name="Lapidus A."/>
            <person name="Cheng J.-F."/>
            <person name="Bruce D."/>
            <person name="Goodwin L."/>
            <person name="Pitluck S."/>
            <person name="Chertkov O."/>
            <person name="Detter J.C."/>
            <person name="Han C."/>
            <person name="Tapia R."/>
            <person name="Land M."/>
            <person name="Hauser L."/>
            <person name="Jeffries C."/>
            <person name="Kyrpides N."/>
            <person name="Ivanova N."/>
            <person name="Mikhailova N."/>
            <person name="Beauchemin N."/>
            <person name="Sen A."/>
            <person name="Sur S.A."/>
            <person name="Gtari M."/>
            <person name="Wall L."/>
            <person name="Tisa L."/>
            <person name="Woyke T."/>
        </authorList>
    </citation>
    <scope>NUCLEOTIDE SEQUENCE [LARGE SCALE GENOMIC DNA]</scope>
    <source>
        <strain evidence="4">DSM 45817 / CECT 9037 / EuI1c</strain>
    </source>
</reference>
<protein>
    <submittedName>
        <fullName evidence="3">Uncharacterized protein</fullName>
    </submittedName>
</protein>
<name>E3JCF6_PSEI1</name>
<proteinExistence type="predicted"/>
<keyword evidence="2" id="KW-0472">Membrane</keyword>
<dbReference type="KEGG" id="fri:FraEuI1c_6776"/>
<feature type="transmembrane region" description="Helical" evidence="2">
    <location>
        <begin position="159"/>
        <end position="179"/>
    </location>
</feature>